<name>A7S4W2_NEMVE</name>
<evidence type="ECO:0000256" key="1">
    <source>
        <dbReference type="SAM" id="SignalP"/>
    </source>
</evidence>
<dbReference type="eggNOG" id="ENOG502S395">
    <property type="taxonomic scope" value="Eukaryota"/>
</dbReference>
<evidence type="ECO:0000313" key="2">
    <source>
        <dbReference type="EMBL" id="EDO41223.1"/>
    </source>
</evidence>
<sequence length="429" mass="47039">MYLFVIVAPCAVLDSGSLAEDAQEARTFRTRLVRYYAPVVIKEEEIMVSTNTKSSEIQDGGHVVVASNGGSSRVELVDKHFLDYHANTMALGKPFRYDNTCLVTGGDDGTLRVYKINKASKINKVPRYQEISKLETKGGPLRCLEMHNTTKFSSADLIVGDAKGTLTILCNEQILNRRTLSEGCITALAVDEDFVGNLAIVVGDNRGVVTAVSPYGNLWRLQLQDACKHTHRELGVTPSVRCILPVRLQMIGGILTNYLLISDSCQNLFVLQNGMVVNRTQVTSVVTAMTGGSFMELLPQLLSPSQAFGSPRRQSTSVARQPQVAIGTEDGSIMVFADFQLHPYASVQLPVTRLVSVPNEERQDAGDYLLCAGHFSALVVLLRQELVLRLETDDWVHTIACTEGCSRDGRLDVALGLLNNTIQTYEITL</sequence>
<feature type="signal peptide" evidence="1">
    <location>
        <begin position="1"/>
        <end position="19"/>
    </location>
</feature>
<dbReference type="InterPro" id="IPR015943">
    <property type="entry name" value="WD40/YVTN_repeat-like_dom_sf"/>
</dbReference>
<keyword evidence="1" id="KW-0732">Signal</keyword>
<accession>A7S4W2</accession>
<proteinExistence type="predicted"/>
<dbReference type="InterPro" id="IPR036322">
    <property type="entry name" value="WD40_repeat_dom_sf"/>
</dbReference>
<dbReference type="OMA" id="YHANTMA"/>
<dbReference type="Proteomes" id="UP000001593">
    <property type="component" value="Unassembled WGS sequence"/>
</dbReference>
<dbReference type="HOGENOM" id="CLU_052568_0_0_1"/>
<gene>
    <name evidence="2" type="ORF">NEMVEDRAFT_v1g242872</name>
</gene>
<dbReference type="SUPFAM" id="SSF50978">
    <property type="entry name" value="WD40 repeat-like"/>
    <property type="match status" value="1"/>
</dbReference>
<protein>
    <submittedName>
        <fullName evidence="2">Uncharacterized protein</fullName>
    </submittedName>
</protein>
<organism evidence="2 3">
    <name type="scientific">Nematostella vectensis</name>
    <name type="common">Starlet sea anemone</name>
    <dbReference type="NCBI Taxonomy" id="45351"/>
    <lineage>
        <taxon>Eukaryota</taxon>
        <taxon>Metazoa</taxon>
        <taxon>Cnidaria</taxon>
        <taxon>Anthozoa</taxon>
        <taxon>Hexacorallia</taxon>
        <taxon>Actiniaria</taxon>
        <taxon>Edwardsiidae</taxon>
        <taxon>Nematostella</taxon>
    </lineage>
</organism>
<dbReference type="Gene3D" id="2.130.10.10">
    <property type="entry name" value="YVTN repeat-like/Quinoprotein amine dehydrogenase"/>
    <property type="match status" value="1"/>
</dbReference>
<keyword evidence="3" id="KW-1185">Reference proteome</keyword>
<dbReference type="EMBL" id="DS469580">
    <property type="protein sequence ID" value="EDO41223.1"/>
    <property type="molecule type" value="Genomic_DNA"/>
</dbReference>
<feature type="chain" id="PRO_5002714107" evidence="1">
    <location>
        <begin position="20"/>
        <end position="429"/>
    </location>
</feature>
<reference evidence="2 3" key="1">
    <citation type="journal article" date="2007" name="Science">
        <title>Sea anemone genome reveals ancestral eumetazoan gene repertoire and genomic organization.</title>
        <authorList>
            <person name="Putnam N.H."/>
            <person name="Srivastava M."/>
            <person name="Hellsten U."/>
            <person name="Dirks B."/>
            <person name="Chapman J."/>
            <person name="Salamov A."/>
            <person name="Terry A."/>
            <person name="Shapiro H."/>
            <person name="Lindquist E."/>
            <person name="Kapitonov V.V."/>
            <person name="Jurka J."/>
            <person name="Genikhovich G."/>
            <person name="Grigoriev I.V."/>
            <person name="Lucas S.M."/>
            <person name="Steele R.E."/>
            <person name="Finnerty J.R."/>
            <person name="Technau U."/>
            <person name="Martindale M.Q."/>
            <person name="Rokhsar D.S."/>
        </authorList>
    </citation>
    <scope>NUCLEOTIDE SEQUENCE [LARGE SCALE GENOMIC DNA]</scope>
    <source>
        <strain evidence="3">CH2 X CH6</strain>
    </source>
</reference>
<evidence type="ECO:0000313" key="3">
    <source>
        <dbReference type="Proteomes" id="UP000001593"/>
    </source>
</evidence>
<dbReference type="PhylomeDB" id="A7S4W2"/>
<dbReference type="InParanoid" id="A7S4W2"/>
<dbReference type="AlphaFoldDB" id="A7S4W2"/>